<evidence type="ECO:0000313" key="2">
    <source>
        <dbReference type="EMBL" id="GER46645.1"/>
    </source>
</evidence>
<name>A0A5A7QMV0_STRAF</name>
<evidence type="ECO:0000256" key="1">
    <source>
        <dbReference type="SAM" id="MobiDB-lite"/>
    </source>
</evidence>
<comment type="caution">
    <text evidence="2">The sequence shown here is derived from an EMBL/GenBank/DDBJ whole genome shotgun (WGS) entry which is preliminary data.</text>
</comment>
<sequence length="350" mass="38219">MVFEKNKSTKNKTKTNNRLKLYLDLGFDPPTSNLNEVMGKISRSQSSPIVGNLFKTFLNGPSSKSPFRHLKISSLTQTTLIPAKNPSKKLNPLLIFSKKTFNVSPAETPTRSGHLFFSVLITSQILLKFSSSPGKQPKKGKLQRNKGGFGRLYLEGVVLRLPPLVRLGPLDGGHQRVGDRRPALGPVLRVGRQPVEGYRQRELEGLELNPSGTGGSAAAPGPGAGLAQGGAREGEEGGDHVERRCLAMAAAESHRHRLVESRRRLRRQALPGCGDRRRHETCALSFGVERLFECDCDFGGCSRPKSGAHDFGLSYNGLNFSGRKAHPARTKRATDLFSDLIMDCGVDVVQ</sequence>
<dbReference type="AlphaFoldDB" id="A0A5A7QMV0"/>
<accession>A0A5A7QMV0</accession>
<proteinExistence type="predicted"/>
<feature type="region of interest" description="Disordered" evidence="1">
    <location>
        <begin position="206"/>
        <end position="238"/>
    </location>
</feature>
<gene>
    <name evidence="2" type="ORF">STAS_23707</name>
</gene>
<dbReference type="EMBL" id="BKCP01007626">
    <property type="protein sequence ID" value="GER46645.1"/>
    <property type="molecule type" value="Genomic_DNA"/>
</dbReference>
<reference evidence="3" key="1">
    <citation type="journal article" date="2019" name="Curr. Biol.">
        <title>Genome Sequence of Striga asiatica Provides Insight into the Evolution of Plant Parasitism.</title>
        <authorList>
            <person name="Yoshida S."/>
            <person name="Kim S."/>
            <person name="Wafula E.K."/>
            <person name="Tanskanen J."/>
            <person name="Kim Y.M."/>
            <person name="Honaas L."/>
            <person name="Yang Z."/>
            <person name="Spallek T."/>
            <person name="Conn C.E."/>
            <person name="Ichihashi Y."/>
            <person name="Cheong K."/>
            <person name="Cui S."/>
            <person name="Der J.P."/>
            <person name="Gundlach H."/>
            <person name="Jiao Y."/>
            <person name="Hori C."/>
            <person name="Ishida J.K."/>
            <person name="Kasahara H."/>
            <person name="Kiba T."/>
            <person name="Kim M.S."/>
            <person name="Koo N."/>
            <person name="Laohavisit A."/>
            <person name="Lee Y.H."/>
            <person name="Lumba S."/>
            <person name="McCourt P."/>
            <person name="Mortimer J.C."/>
            <person name="Mutuku J.M."/>
            <person name="Nomura T."/>
            <person name="Sasaki-Sekimoto Y."/>
            <person name="Seto Y."/>
            <person name="Wang Y."/>
            <person name="Wakatake T."/>
            <person name="Sakakibara H."/>
            <person name="Demura T."/>
            <person name="Yamaguchi S."/>
            <person name="Yoneyama K."/>
            <person name="Manabe R.I."/>
            <person name="Nelson D.C."/>
            <person name="Schulman A.H."/>
            <person name="Timko M.P."/>
            <person name="dePamphilis C.W."/>
            <person name="Choi D."/>
            <person name="Shirasu K."/>
        </authorList>
    </citation>
    <scope>NUCLEOTIDE SEQUENCE [LARGE SCALE GENOMIC DNA]</scope>
    <source>
        <strain evidence="3">cv. UVA1</strain>
    </source>
</reference>
<organism evidence="2 3">
    <name type="scientific">Striga asiatica</name>
    <name type="common">Asiatic witchweed</name>
    <name type="synonym">Buchnera asiatica</name>
    <dbReference type="NCBI Taxonomy" id="4170"/>
    <lineage>
        <taxon>Eukaryota</taxon>
        <taxon>Viridiplantae</taxon>
        <taxon>Streptophyta</taxon>
        <taxon>Embryophyta</taxon>
        <taxon>Tracheophyta</taxon>
        <taxon>Spermatophyta</taxon>
        <taxon>Magnoliopsida</taxon>
        <taxon>eudicotyledons</taxon>
        <taxon>Gunneridae</taxon>
        <taxon>Pentapetalae</taxon>
        <taxon>asterids</taxon>
        <taxon>lamiids</taxon>
        <taxon>Lamiales</taxon>
        <taxon>Orobanchaceae</taxon>
        <taxon>Buchnereae</taxon>
        <taxon>Striga</taxon>
    </lineage>
</organism>
<keyword evidence="3" id="KW-1185">Reference proteome</keyword>
<evidence type="ECO:0000313" key="3">
    <source>
        <dbReference type="Proteomes" id="UP000325081"/>
    </source>
</evidence>
<dbReference type="Proteomes" id="UP000325081">
    <property type="component" value="Unassembled WGS sequence"/>
</dbReference>
<protein>
    <submittedName>
        <fullName evidence="2">Heavy metal translocating P-type ATPase</fullName>
    </submittedName>
</protein>